<keyword evidence="7" id="KW-1185">Reference proteome</keyword>
<feature type="region of interest" description="Disordered" evidence="3">
    <location>
        <begin position="266"/>
        <end position="299"/>
    </location>
</feature>
<reference evidence="6" key="1">
    <citation type="submission" date="2018-11" db="EMBL/GenBank/DDBJ databases">
        <authorList>
            <person name="Alioto T."/>
            <person name="Alioto T."/>
        </authorList>
    </citation>
    <scope>NUCLEOTIDE SEQUENCE</scope>
</reference>
<keyword evidence="1" id="KW-1015">Disulfide bond</keyword>
<feature type="domain" description="Sushi" evidence="5">
    <location>
        <begin position="417"/>
        <end position="473"/>
    </location>
</feature>
<feature type="chain" id="PRO_5032501498" description="Sushi domain-containing protein" evidence="4">
    <location>
        <begin position="19"/>
        <end position="473"/>
    </location>
</feature>
<evidence type="ECO:0000256" key="4">
    <source>
        <dbReference type="SAM" id="SignalP"/>
    </source>
</evidence>
<feature type="region of interest" description="Disordered" evidence="3">
    <location>
        <begin position="340"/>
        <end position="359"/>
    </location>
</feature>
<evidence type="ECO:0000313" key="6">
    <source>
        <dbReference type="EMBL" id="VDI48336.1"/>
    </source>
</evidence>
<keyword evidence="2" id="KW-0768">Sushi</keyword>
<dbReference type="InterPro" id="IPR000436">
    <property type="entry name" value="Sushi_SCR_CCP_dom"/>
</dbReference>
<feature type="region of interest" description="Disordered" evidence="3">
    <location>
        <begin position="70"/>
        <end position="107"/>
    </location>
</feature>
<dbReference type="AlphaFoldDB" id="A0A8B6FGA5"/>
<dbReference type="PROSITE" id="PS50923">
    <property type="entry name" value="SUSHI"/>
    <property type="match status" value="1"/>
</dbReference>
<feature type="region of interest" description="Disordered" evidence="3">
    <location>
        <begin position="185"/>
        <end position="212"/>
    </location>
</feature>
<protein>
    <recommendedName>
        <fullName evidence="5">Sushi domain-containing protein</fullName>
    </recommendedName>
</protein>
<feature type="compositionally biased region" description="Low complexity" evidence="3">
    <location>
        <begin position="277"/>
        <end position="291"/>
    </location>
</feature>
<comment type="caution">
    <text evidence="6">The sequence shown here is derived from an EMBL/GenBank/DDBJ whole genome shotgun (WGS) entry which is preliminary data.</text>
</comment>
<dbReference type="Gene3D" id="2.10.70.10">
    <property type="entry name" value="Complement Module, domain 1"/>
    <property type="match status" value="1"/>
</dbReference>
<evidence type="ECO:0000256" key="3">
    <source>
        <dbReference type="SAM" id="MobiDB-lite"/>
    </source>
</evidence>
<sequence length="473" mass="50600">MKYSILLVSFLLVHEVELGIISMGPKPGKLQRSTTTTPYPTSTTTVVSVPTLLSLKEVDPIVSNIVKSDKVVKPQGSNPSTLQGSSTTTHKSETTTTEGSIPPTMQTSVPVKEAKPIVLNIGKTDYGIKLQGPKPGTLQGSTTTTPKHTEAINGPAPTSNFKPVKEINPVVSNIFKSLKEKISRGQMTGSLQRSSSITSKPTKTPKGSVPTSVPIKEVNRVIDRMELQRLKTDTSLAYSTTTRSFVPTTKPSKVAVPSIELNRIQDKTPKSPQSLASTTTTLGSTTTTPRPTTKESIPTSPRLNVAESINLNIDLNMEPKPMGPKPMGLKPSTGTLLGSTTTTVPSDTTTDRGHTSTTVRGYTSTTVRGYTSTTVPGYTSTTGRGYTSTTGRGYTSTTVPGYKSTTVVAVPPEIPRATCPKPALQRGVPILVYYTGHTLTYKCLYGYRHVSGDLKRTCMKNGRWDGSAPVCRP</sequence>
<dbReference type="CDD" id="cd00033">
    <property type="entry name" value="CCP"/>
    <property type="match status" value="1"/>
</dbReference>
<feature type="region of interest" description="Disordered" evidence="3">
    <location>
        <begin position="130"/>
        <end position="163"/>
    </location>
</feature>
<keyword evidence="4" id="KW-0732">Signal</keyword>
<evidence type="ECO:0000313" key="7">
    <source>
        <dbReference type="Proteomes" id="UP000596742"/>
    </source>
</evidence>
<feature type="signal peptide" evidence="4">
    <location>
        <begin position="1"/>
        <end position="18"/>
    </location>
</feature>
<evidence type="ECO:0000256" key="1">
    <source>
        <dbReference type="ARBA" id="ARBA00023157"/>
    </source>
</evidence>
<dbReference type="OrthoDB" id="6140611at2759"/>
<dbReference type="InterPro" id="IPR035976">
    <property type="entry name" value="Sushi/SCR/CCP_sf"/>
</dbReference>
<name>A0A8B6FGA5_MYTGA</name>
<accession>A0A8B6FGA5</accession>
<dbReference type="SMART" id="SM00032">
    <property type="entry name" value="CCP"/>
    <property type="match status" value="1"/>
</dbReference>
<feature type="compositionally biased region" description="Low complexity" evidence="3">
    <location>
        <begin position="84"/>
        <end position="100"/>
    </location>
</feature>
<organism evidence="6 7">
    <name type="scientific">Mytilus galloprovincialis</name>
    <name type="common">Mediterranean mussel</name>
    <dbReference type="NCBI Taxonomy" id="29158"/>
    <lineage>
        <taxon>Eukaryota</taxon>
        <taxon>Metazoa</taxon>
        <taxon>Spiralia</taxon>
        <taxon>Lophotrochozoa</taxon>
        <taxon>Mollusca</taxon>
        <taxon>Bivalvia</taxon>
        <taxon>Autobranchia</taxon>
        <taxon>Pteriomorphia</taxon>
        <taxon>Mytilida</taxon>
        <taxon>Mytiloidea</taxon>
        <taxon>Mytilidae</taxon>
        <taxon>Mytilinae</taxon>
        <taxon>Mytilus</taxon>
    </lineage>
</organism>
<gene>
    <name evidence="6" type="ORF">MGAL_10B041681</name>
</gene>
<proteinExistence type="predicted"/>
<evidence type="ECO:0000259" key="5">
    <source>
        <dbReference type="PROSITE" id="PS50923"/>
    </source>
</evidence>
<comment type="caution">
    <text evidence="2">Lacks conserved residue(s) required for the propagation of feature annotation.</text>
</comment>
<dbReference type="EMBL" id="UYJE01006713">
    <property type="protein sequence ID" value="VDI48336.1"/>
    <property type="molecule type" value="Genomic_DNA"/>
</dbReference>
<dbReference type="SUPFAM" id="SSF57535">
    <property type="entry name" value="Complement control module/SCR domain"/>
    <property type="match status" value="1"/>
</dbReference>
<feature type="compositionally biased region" description="Low complexity" evidence="3">
    <location>
        <begin position="194"/>
        <end position="212"/>
    </location>
</feature>
<dbReference type="Pfam" id="PF00084">
    <property type="entry name" value="Sushi"/>
    <property type="match status" value="1"/>
</dbReference>
<evidence type="ECO:0000256" key="2">
    <source>
        <dbReference type="PROSITE-ProRule" id="PRU00302"/>
    </source>
</evidence>
<dbReference type="Proteomes" id="UP000596742">
    <property type="component" value="Unassembled WGS sequence"/>
</dbReference>